<dbReference type="PRINTS" id="PR00035">
    <property type="entry name" value="HTHGNTR"/>
</dbReference>
<dbReference type="GO" id="GO:0003677">
    <property type="term" value="F:DNA binding"/>
    <property type="evidence" value="ECO:0007669"/>
    <property type="project" value="UniProtKB-KW"/>
</dbReference>
<dbReference type="Pfam" id="PF00528">
    <property type="entry name" value="BPD_transp_1"/>
    <property type="match status" value="1"/>
</dbReference>
<dbReference type="InterPro" id="IPR036390">
    <property type="entry name" value="WH_DNA-bd_sf"/>
</dbReference>
<evidence type="ECO:0000256" key="2">
    <source>
        <dbReference type="ARBA" id="ARBA00022692"/>
    </source>
</evidence>
<dbReference type="RefSeq" id="WP_244987147.1">
    <property type="nucleotide sequence ID" value="NZ_JAGGMQ010000001.1"/>
</dbReference>
<reference evidence="10" key="1">
    <citation type="submission" date="2023-07" db="EMBL/GenBank/DDBJ databases">
        <title>Genome mining of underrepresented organisms for secondary metabolites.</title>
        <authorList>
            <person name="D'Agostino P.M."/>
        </authorList>
    </citation>
    <scope>NUCLEOTIDE SEQUENCE [LARGE SCALE GENOMIC DNA]</scope>
    <source>
        <strain evidence="10">WS4403</strain>
    </source>
</reference>
<evidence type="ECO:0000256" key="3">
    <source>
        <dbReference type="ARBA" id="ARBA00022989"/>
    </source>
</evidence>
<dbReference type="PANTHER" id="PTHR43537">
    <property type="entry name" value="TRANSCRIPTIONAL REGULATOR, GNTR FAMILY"/>
    <property type="match status" value="1"/>
</dbReference>
<evidence type="ECO:0000313" key="9">
    <source>
        <dbReference type="EMBL" id="MBP2168927.1"/>
    </source>
</evidence>
<dbReference type="PANTHER" id="PTHR43537:SF5">
    <property type="entry name" value="UXU OPERON TRANSCRIPTIONAL REGULATOR"/>
    <property type="match status" value="1"/>
</dbReference>
<organism evidence="9 10">
    <name type="scientific">Winslowiella toletana</name>
    <dbReference type="NCBI Taxonomy" id="92490"/>
    <lineage>
        <taxon>Bacteria</taxon>
        <taxon>Pseudomonadati</taxon>
        <taxon>Pseudomonadota</taxon>
        <taxon>Gammaproteobacteria</taxon>
        <taxon>Enterobacterales</taxon>
        <taxon>Erwiniaceae</taxon>
        <taxon>Winslowiella</taxon>
    </lineage>
</organism>
<evidence type="ECO:0000259" key="8">
    <source>
        <dbReference type="PROSITE" id="PS50949"/>
    </source>
</evidence>
<gene>
    <name evidence="9" type="ORF">J2125_002119</name>
</gene>
<accession>A0ABS4P8G8</accession>
<dbReference type="CDD" id="cd07377">
    <property type="entry name" value="WHTH_GntR"/>
    <property type="match status" value="1"/>
</dbReference>
<evidence type="ECO:0000256" key="1">
    <source>
        <dbReference type="ARBA" id="ARBA00004141"/>
    </source>
</evidence>
<dbReference type="SMART" id="SM00895">
    <property type="entry name" value="FCD"/>
    <property type="match status" value="1"/>
</dbReference>
<keyword evidence="4" id="KW-0805">Transcription regulation</keyword>
<dbReference type="SMART" id="SM00345">
    <property type="entry name" value="HTH_GNTR"/>
    <property type="match status" value="1"/>
</dbReference>
<keyword evidence="10" id="KW-1185">Reference proteome</keyword>
<keyword evidence="3" id="KW-1133">Transmembrane helix</keyword>
<comment type="caution">
    <text evidence="9">The sequence shown here is derived from an EMBL/GenBank/DDBJ whole genome shotgun (WGS) entry which is preliminary data.</text>
</comment>
<dbReference type="Gene3D" id="1.20.120.530">
    <property type="entry name" value="GntR ligand-binding domain-like"/>
    <property type="match status" value="1"/>
</dbReference>
<protein>
    <submittedName>
        <fullName evidence="9">DNA-binding FadR family transcriptional regulator</fullName>
    </submittedName>
</protein>
<keyword evidence="7" id="KW-0804">Transcription</keyword>
<keyword evidence="6" id="KW-0472">Membrane</keyword>
<dbReference type="Pfam" id="PF07729">
    <property type="entry name" value="FCD"/>
    <property type="match status" value="1"/>
</dbReference>
<evidence type="ECO:0000256" key="4">
    <source>
        <dbReference type="ARBA" id="ARBA00023015"/>
    </source>
</evidence>
<dbReference type="InterPro" id="IPR036388">
    <property type="entry name" value="WH-like_DNA-bd_sf"/>
</dbReference>
<feature type="domain" description="HTH gntR-type" evidence="8">
    <location>
        <begin position="8"/>
        <end position="76"/>
    </location>
</feature>
<dbReference type="SUPFAM" id="SSF48008">
    <property type="entry name" value="GntR ligand-binding domain-like"/>
    <property type="match status" value="1"/>
</dbReference>
<evidence type="ECO:0000256" key="7">
    <source>
        <dbReference type="ARBA" id="ARBA00023163"/>
    </source>
</evidence>
<dbReference type="InterPro" id="IPR011711">
    <property type="entry name" value="GntR_C"/>
</dbReference>
<keyword evidence="5 9" id="KW-0238">DNA-binding</keyword>
<dbReference type="Pfam" id="PF00392">
    <property type="entry name" value="GntR"/>
    <property type="match status" value="1"/>
</dbReference>
<dbReference type="SUPFAM" id="SSF46785">
    <property type="entry name" value="Winged helix' DNA-binding domain"/>
    <property type="match status" value="1"/>
</dbReference>
<proteinExistence type="predicted"/>
<dbReference type="Proteomes" id="UP001195624">
    <property type="component" value="Unassembled WGS sequence"/>
</dbReference>
<dbReference type="InterPro" id="IPR000515">
    <property type="entry name" value="MetI-like"/>
</dbReference>
<dbReference type="InterPro" id="IPR008920">
    <property type="entry name" value="TF_FadR/GntR_C"/>
</dbReference>
<sequence length="260" mass="28752">MGDTPASAANSSSALDKLRQLILQHDIQPDQALPAERELAERFAVGRREIRRALDVLEEEGRIWRKQGKGTFVGPAAPVQPLVLQDLPQQSNLLEVMEARIQLEPGLARLAALRASKEQIALMQRLLERMHHITLNDGDQHELWDSAFHRAIAEAAGNRLMLGLFDAIDAVRREPAWQHLREQATLAIASAIITEASLSFLGLGQQPPDPSWGAMLNTAKGYLEQAPWMSIFPGIAIFLTVQGFNLLGDGLRDALDPRND</sequence>
<keyword evidence="2" id="KW-0812">Transmembrane</keyword>
<evidence type="ECO:0000256" key="6">
    <source>
        <dbReference type="ARBA" id="ARBA00023136"/>
    </source>
</evidence>
<dbReference type="Gene3D" id="1.10.10.10">
    <property type="entry name" value="Winged helix-like DNA-binding domain superfamily/Winged helix DNA-binding domain"/>
    <property type="match status" value="1"/>
</dbReference>
<dbReference type="EMBL" id="JAGGMQ010000001">
    <property type="protein sequence ID" value="MBP2168927.1"/>
    <property type="molecule type" value="Genomic_DNA"/>
</dbReference>
<dbReference type="InterPro" id="IPR000524">
    <property type="entry name" value="Tscrpt_reg_HTH_GntR"/>
</dbReference>
<name>A0ABS4P8G8_9GAMM</name>
<evidence type="ECO:0000313" key="10">
    <source>
        <dbReference type="Proteomes" id="UP001195624"/>
    </source>
</evidence>
<evidence type="ECO:0000256" key="5">
    <source>
        <dbReference type="ARBA" id="ARBA00023125"/>
    </source>
</evidence>
<dbReference type="PROSITE" id="PS50949">
    <property type="entry name" value="HTH_GNTR"/>
    <property type="match status" value="1"/>
</dbReference>
<comment type="subcellular location">
    <subcellularLocation>
        <location evidence="1">Membrane</location>
        <topology evidence="1">Multi-pass membrane protein</topology>
    </subcellularLocation>
</comment>